<protein>
    <submittedName>
        <fullName evidence="2">Uncharacterized protein</fullName>
    </submittedName>
</protein>
<accession>A0A5M3MP78</accession>
<dbReference type="GeneID" id="19203330"/>
<keyword evidence="3" id="KW-1185">Reference proteome</keyword>
<evidence type="ECO:0000256" key="1">
    <source>
        <dbReference type="SAM" id="MobiDB-lite"/>
    </source>
</evidence>
<sequence length="796" mass="89781">MTRLVRLAFARRVAVPLHPSSTSPPFSLASIPLVSLIRRCHHHSRPIRRRRSPQDIPVIAGPPVAFLAPLPCHTVPKNNFSKPTNVSEVRYTATPLCSILVVGRRIDGQITPNICTDDWNAYDALALGVDGSDWLISSPNSSFVCEYRNTSQELRARKDGRLGPTDPFQWPTLFQPSMPWVALYPRRSYFEADPIMSFCWWTPADTDVVWKDATTHTTGLLDDAGFSRMQALMTTARTRETNFCSTSAGENNRSWLRRAIRRLQDVLDRFRRFPSSLRSIILDVADFQRGVMDIWAFTEWWLRVKNGFYSRDWTKVEGLKKEDGIVRASPMYMGCFSTEPFDAEDLYAAGIPVWIPRSRTQWSDSSNSISLVNVDRPRVVIEDYHENGVDMRYPVLHTGPPSLLRIVAARFGYGHSHEDPESFKIHGISTNDLGPGLQDLLKRGASSVRFLNSEAGPSTGPSRPKPSKSKRSTPYTRPSTGPKKEQRDKWAELTHEFWPAGFNAWRVALKEVDKSPSRVRNVAMNGGYFFPEPALFCGVTDFSRLARYVENWLAIREPWINYVRTSPPELPPKGQNWRDFLNGAIWDCTPDNNGSGSERDKARMLRFLQPVLLAARANRQAPSIIVRGTAITREQMQKPEPVLMRRLLWDLFNLSFAAEFVAVDQLVKPTLWTHETAAARRGVLALALPSHFGACPDTWPSSELCSFGGTPDNVPAVVNAIRDIVRAWPGSPDSLNVYVKDSHLPIGGLTDRGRSHLFRLRIVLTKIYAQAFFDQFGRPPVLPHCFPEAVDGSMEG</sequence>
<organism evidence="2 3">
    <name type="scientific">Coniophora puteana (strain RWD-64-598)</name>
    <name type="common">Brown rot fungus</name>
    <dbReference type="NCBI Taxonomy" id="741705"/>
    <lineage>
        <taxon>Eukaryota</taxon>
        <taxon>Fungi</taxon>
        <taxon>Dikarya</taxon>
        <taxon>Basidiomycota</taxon>
        <taxon>Agaricomycotina</taxon>
        <taxon>Agaricomycetes</taxon>
        <taxon>Agaricomycetidae</taxon>
        <taxon>Boletales</taxon>
        <taxon>Coniophorineae</taxon>
        <taxon>Coniophoraceae</taxon>
        <taxon>Coniophora</taxon>
    </lineage>
</organism>
<feature type="region of interest" description="Disordered" evidence="1">
    <location>
        <begin position="451"/>
        <end position="488"/>
    </location>
</feature>
<dbReference type="Proteomes" id="UP000053558">
    <property type="component" value="Unassembled WGS sequence"/>
</dbReference>
<proteinExistence type="predicted"/>
<dbReference type="EMBL" id="JH711579">
    <property type="protein sequence ID" value="EIW80847.1"/>
    <property type="molecule type" value="Genomic_DNA"/>
</dbReference>
<dbReference type="RefSeq" id="XP_007769682.1">
    <property type="nucleotide sequence ID" value="XM_007771492.1"/>
</dbReference>
<comment type="caution">
    <text evidence="2">The sequence shown here is derived from an EMBL/GenBank/DDBJ whole genome shotgun (WGS) entry which is preliminary data.</text>
</comment>
<reference evidence="3" key="1">
    <citation type="journal article" date="2012" name="Science">
        <title>The Paleozoic origin of enzymatic lignin decomposition reconstructed from 31 fungal genomes.</title>
        <authorList>
            <person name="Floudas D."/>
            <person name="Binder M."/>
            <person name="Riley R."/>
            <person name="Barry K."/>
            <person name="Blanchette R.A."/>
            <person name="Henrissat B."/>
            <person name="Martinez A.T."/>
            <person name="Otillar R."/>
            <person name="Spatafora J.W."/>
            <person name="Yadav J.S."/>
            <person name="Aerts A."/>
            <person name="Benoit I."/>
            <person name="Boyd A."/>
            <person name="Carlson A."/>
            <person name="Copeland A."/>
            <person name="Coutinho P.M."/>
            <person name="de Vries R.P."/>
            <person name="Ferreira P."/>
            <person name="Findley K."/>
            <person name="Foster B."/>
            <person name="Gaskell J."/>
            <person name="Glotzer D."/>
            <person name="Gorecki P."/>
            <person name="Heitman J."/>
            <person name="Hesse C."/>
            <person name="Hori C."/>
            <person name="Igarashi K."/>
            <person name="Jurgens J.A."/>
            <person name="Kallen N."/>
            <person name="Kersten P."/>
            <person name="Kohler A."/>
            <person name="Kuees U."/>
            <person name="Kumar T.K.A."/>
            <person name="Kuo A."/>
            <person name="LaButti K."/>
            <person name="Larrondo L.F."/>
            <person name="Lindquist E."/>
            <person name="Ling A."/>
            <person name="Lombard V."/>
            <person name="Lucas S."/>
            <person name="Lundell T."/>
            <person name="Martin R."/>
            <person name="McLaughlin D.J."/>
            <person name="Morgenstern I."/>
            <person name="Morin E."/>
            <person name="Murat C."/>
            <person name="Nagy L.G."/>
            <person name="Nolan M."/>
            <person name="Ohm R.A."/>
            <person name="Patyshakuliyeva A."/>
            <person name="Rokas A."/>
            <person name="Ruiz-Duenas F.J."/>
            <person name="Sabat G."/>
            <person name="Salamov A."/>
            <person name="Samejima M."/>
            <person name="Schmutz J."/>
            <person name="Slot J.C."/>
            <person name="St John F."/>
            <person name="Stenlid J."/>
            <person name="Sun H."/>
            <person name="Sun S."/>
            <person name="Syed K."/>
            <person name="Tsang A."/>
            <person name="Wiebenga A."/>
            <person name="Young D."/>
            <person name="Pisabarro A."/>
            <person name="Eastwood D.C."/>
            <person name="Martin F."/>
            <person name="Cullen D."/>
            <person name="Grigoriev I.V."/>
            <person name="Hibbett D.S."/>
        </authorList>
    </citation>
    <scope>NUCLEOTIDE SEQUENCE [LARGE SCALE GENOMIC DNA]</scope>
    <source>
        <strain evidence="3">RWD-64-598 SS2</strain>
    </source>
</reference>
<dbReference type="OrthoDB" id="3266753at2759"/>
<evidence type="ECO:0000313" key="2">
    <source>
        <dbReference type="EMBL" id="EIW80847.1"/>
    </source>
</evidence>
<dbReference type="OMA" id="EHAYMPP"/>
<evidence type="ECO:0000313" key="3">
    <source>
        <dbReference type="Proteomes" id="UP000053558"/>
    </source>
</evidence>
<gene>
    <name evidence="2" type="ORF">CONPUDRAFT_154836</name>
</gene>
<dbReference type="KEGG" id="cput:CONPUDRAFT_154836"/>
<dbReference type="AlphaFoldDB" id="A0A5M3MP78"/>
<name>A0A5M3MP78_CONPW</name>